<feature type="region of interest" description="Disordered" evidence="1">
    <location>
        <begin position="138"/>
        <end position="160"/>
    </location>
</feature>
<keyword evidence="4" id="KW-1185">Reference proteome</keyword>
<dbReference type="EMBL" id="JAWLIP010000013">
    <property type="protein sequence ID" value="MDV6228808.1"/>
    <property type="molecule type" value="Genomic_DNA"/>
</dbReference>
<evidence type="ECO:0000313" key="4">
    <source>
        <dbReference type="Proteomes" id="UP001185659"/>
    </source>
</evidence>
<protein>
    <submittedName>
        <fullName evidence="3">DUF2865 domain-containing protein</fullName>
    </submittedName>
</protein>
<evidence type="ECO:0000313" key="3">
    <source>
        <dbReference type="EMBL" id="MDV6228808.1"/>
    </source>
</evidence>
<sequence>MYLRGKNLFCLMLVAVMGMVGMAATIADAEAKSRTCRKLETQLAAASGGSSSKAKRYDRAIAKQKKELGVVRARLRKMRCGFAIFGDNARQCAQLNRSAARMTQNIAELRRQRGWKGGGSPGQRSRIRAALKANNCDAKTASRPREAKKAAKSGTTSSRKLRRPGTVFQTMCVRTCDGYYFPISFSVSKDKFPRDAETCTARCPGAEVALYAHDVLNEEAENMISVADGTPYRELPKAFSYRENGVSKAACGCRKDRNFTIVAGQRAVELQGFARGEPWQEPEVKEEFPASEASSAKETSFYIAKAPEPKPVDRAGDASALQQGPNPARSLDDEAEQRRVRIVGPAFLPDPKGAIDLRAPAPAPAP</sequence>
<evidence type="ECO:0000256" key="1">
    <source>
        <dbReference type="SAM" id="MobiDB-lite"/>
    </source>
</evidence>
<feature type="compositionally biased region" description="Basic and acidic residues" evidence="1">
    <location>
        <begin position="307"/>
        <end position="316"/>
    </location>
</feature>
<reference evidence="3 4" key="1">
    <citation type="submission" date="2023-10" db="EMBL/GenBank/DDBJ databases">
        <authorList>
            <person name="Venkata Ramana C."/>
            <person name="Sasikala C."/>
            <person name="Dhurka M."/>
        </authorList>
    </citation>
    <scope>NUCLEOTIDE SEQUENCE [LARGE SCALE GENOMIC DNA]</scope>
    <source>
        <strain evidence="3 4">KCTC 32151</strain>
    </source>
</reference>
<name>A0ABU4ARE0_9HYPH</name>
<keyword evidence="2" id="KW-0732">Signal</keyword>
<evidence type="ECO:0000256" key="2">
    <source>
        <dbReference type="SAM" id="SignalP"/>
    </source>
</evidence>
<gene>
    <name evidence="3" type="ORF">R2G56_21180</name>
</gene>
<dbReference type="Pfam" id="PF11064">
    <property type="entry name" value="DUF2865"/>
    <property type="match status" value="1"/>
</dbReference>
<organism evidence="3 4">
    <name type="scientific">Nitratireductor aquimarinus</name>
    <dbReference type="NCBI Taxonomy" id="889300"/>
    <lineage>
        <taxon>Bacteria</taxon>
        <taxon>Pseudomonadati</taxon>
        <taxon>Pseudomonadota</taxon>
        <taxon>Alphaproteobacteria</taxon>
        <taxon>Hyphomicrobiales</taxon>
        <taxon>Phyllobacteriaceae</taxon>
        <taxon>Nitratireductor</taxon>
    </lineage>
</organism>
<feature type="region of interest" description="Disordered" evidence="1">
    <location>
        <begin position="302"/>
        <end position="366"/>
    </location>
</feature>
<dbReference type="RefSeq" id="WP_317562562.1">
    <property type="nucleotide sequence ID" value="NZ_JAWLIP010000013.1"/>
</dbReference>
<feature type="compositionally biased region" description="Basic and acidic residues" evidence="1">
    <location>
        <begin position="330"/>
        <end position="339"/>
    </location>
</feature>
<accession>A0ABU4ARE0</accession>
<proteinExistence type="predicted"/>
<comment type="caution">
    <text evidence="3">The sequence shown here is derived from an EMBL/GenBank/DDBJ whole genome shotgun (WGS) entry which is preliminary data.</text>
</comment>
<feature type="chain" id="PRO_5045961385" evidence="2">
    <location>
        <begin position="24"/>
        <end position="366"/>
    </location>
</feature>
<dbReference type="Proteomes" id="UP001185659">
    <property type="component" value="Unassembled WGS sequence"/>
</dbReference>
<feature type="signal peptide" evidence="2">
    <location>
        <begin position="1"/>
        <end position="23"/>
    </location>
</feature>
<dbReference type="InterPro" id="IPR021293">
    <property type="entry name" value="DUF2865"/>
</dbReference>